<dbReference type="GO" id="GO:0005737">
    <property type="term" value="C:cytoplasm"/>
    <property type="evidence" value="ECO:0007669"/>
    <property type="project" value="UniProtKB-SubCell"/>
</dbReference>
<evidence type="ECO:0000256" key="12">
    <source>
        <dbReference type="HAMAP-Rule" id="MF_00036"/>
    </source>
</evidence>
<evidence type="ECO:0000256" key="5">
    <source>
        <dbReference type="ARBA" id="ARBA00022723"/>
    </source>
</evidence>
<dbReference type="SUPFAM" id="SSF55186">
    <property type="entry name" value="ThrRS/AlaRS common domain"/>
    <property type="match status" value="1"/>
</dbReference>
<evidence type="ECO:0000256" key="6">
    <source>
        <dbReference type="ARBA" id="ARBA00022741"/>
    </source>
</evidence>
<dbReference type="FunFam" id="3.30.980.10:FF:000004">
    <property type="entry name" value="Alanine--tRNA ligase, cytoplasmic"/>
    <property type="match status" value="1"/>
</dbReference>
<dbReference type="GO" id="GO:0005524">
    <property type="term" value="F:ATP binding"/>
    <property type="evidence" value="ECO:0007669"/>
    <property type="project" value="UniProtKB-UniRule"/>
</dbReference>
<dbReference type="GO" id="GO:0004813">
    <property type="term" value="F:alanine-tRNA ligase activity"/>
    <property type="evidence" value="ECO:0007669"/>
    <property type="project" value="UniProtKB-UniRule"/>
</dbReference>
<dbReference type="FunFam" id="3.10.310.40:FF:000001">
    <property type="entry name" value="Alanine--tRNA ligase"/>
    <property type="match status" value="1"/>
</dbReference>
<dbReference type="InterPro" id="IPR009000">
    <property type="entry name" value="Transl_B-barrel_sf"/>
</dbReference>
<dbReference type="GeneID" id="41325832"/>
<dbReference type="InterPro" id="IPR022429">
    <property type="entry name" value="Ala-tRNA_lgiase_arc"/>
</dbReference>
<dbReference type="SMR" id="A0A328PZJ4"/>
<dbReference type="GO" id="GO:0008270">
    <property type="term" value="F:zinc ion binding"/>
    <property type="evidence" value="ECO:0007669"/>
    <property type="project" value="UniProtKB-UniRule"/>
</dbReference>
<keyword evidence="5 12" id="KW-0479">Metal-binding</keyword>
<keyword evidence="7 12" id="KW-0862">Zinc</keyword>
<evidence type="ECO:0000313" key="14">
    <source>
        <dbReference type="EMBL" id="RAP02683.1"/>
    </source>
</evidence>
<dbReference type="NCBIfam" id="TIGR00344">
    <property type="entry name" value="alaS"/>
    <property type="match status" value="1"/>
</dbReference>
<dbReference type="Pfam" id="PF02272">
    <property type="entry name" value="DHHA1"/>
    <property type="match status" value="1"/>
</dbReference>
<name>A0A328PZJ4_9EURY</name>
<dbReference type="SUPFAM" id="SSF101353">
    <property type="entry name" value="Putative anticodon-binding domain of alanyl-tRNA synthetase (AlaRS)"/>
    <property type="match status" value="1"/>
</dbReference>
<dbReference type="Gene3D" id="6.10.250.550">
    <property type="match status" value="1"/>
</dbReference>
<comment type="similarity">
    <text evidence="1 12">Belongs to the class-II aminoacyl-tRNA synthetase family.</text>
</comment>
<dbReference type="GO" id="GO:0006419">
    <property type="term" value="P:alanyl-tRNA aminoacylation"/>
    <property type="evidence" value="ECO:0007669"/>
    <property type="project" value="UniProtKB-UniRule"/>
</dbReference>
<keyword evidence="11 12" id="KW-0030">Aminoacyl-tRNA synthetase</keyword>
<dbReference type="FunFam" id="3.30.54.20:FF:000005">
    <property type="entry name" value="Alanine--tRNA ligase"/>
    <property type="match status" value="1"/>
</dbReference>
<dbReference type="Proteomes" id="UP000248557">
    <property type="component" value="Unassembled WGS sequence"/>
</dbReference>
<dbReference type="InterPro" id="IPR045864">
    <property type="entry name" value="aa-tRNA-synth_II/BPL/LPL"/>
</dbReference>
<dbReference type="Gene3D" id="2.40.30.130">
    <property type="match status" value="1"/>
</dbReference>
<dbReference type="EMBL" id="NGJK01000079">
    <property type="protein sequence ID" value="RAP02683.1"/>
    <property type="molecule type" value="Genomic_DNA"/>
</dbReference>
<dbReference type="InterPro" id="IPR018165">
    <property type="entry name" value="Ala-tRNA-synth_IIc_core"/>
</dbReference>
<dbReference type="GO" id="GO:0002161">
    <property type="term" value="F:aminoacyl-tRNA deacylase activity"/>
    <property type="evidence" value="ECO:0007669"/>
    <property type="project" value="UniProtKB-ARBA"/>
</dbReference>
<dbReference type="Gene3D" id="3.10.310.40">
    <property type="match status" value="1"/>
</dbReference>
<keyword evidence="8 12" id="KW-0067">ATP-binding</keyword>
<feature type="binding site" evidence="12">
    <location>
        <position position="595"/>
    </location>
    <ligand>
        <name>Zn(2+)</name>
        <dbReference type="ChEBI" id="CHEBI:29105"/>
    </ligand>
</feature>
<evidence type="ECO:0000313" key="15">
    <source>
        <dbReference type="Proteomes" id="UP000248557"/>
    </source>
</evidence>
<dbReference type="Gene3D" id="3.30.930.10">
    <property type="entry name" value="Bira Bifunctional Protein, Domain 2"/>
    <property type="match status" value="1"/>
</dbReference>
<evidence type="ECO:0000256" key="7">
    <source>
        <dbReference type="ARBA" id="ARBA00022833"/>
    </source>
</evidence>
<evidence type="ECO:0000256" key="8">
    <source>
        <dbReference type="ARBA" id="ARBA00022840"/>
    </source>
</evidence>
<keyword evidence="6 12" id="KW-0547">Nucleotide-binding</keyword>
<keyword evidence="3 12" id="KW-0820">tRNA-binding</keyword>
<evidence type="ECO:0000256" key="2">
    <source>
        <dbReference type="ARBA" id="ARBA00022490"/>
    </source>
</evidence>
<feature type="binding site" evidence="12">
    <location>
        <position position="591"/>
    </location>
    <ligand>
        <name>Zn(2+)</name>
        <dbReference type="ChEBI" id="CHEBI:29105"/>
    </ligand>
</feature>
<comment type="catalytic activity">
    <reaction evidence="12">
        <text>tRNA(Ala) + L-alanine + ATP = L-alanyl-tRNA(Ala) + AMP + diphosphate</text>
        <dbReference type="Rhea" id="RHEA:12540"/>
        <dbReference type="Rhea" id="RHEA-COMP:9657"/>
        <dbReference type="Rhea" id="RHEA-COMP:9923"/>
        <dbReference type="ChEBI" id="CHEBI:30616"/>
        <dbReference type="ChEBI" id="CHEBI:33019"/>
        <dbReference type="ChEBI" id="CHEBI:57972"/>
        <dbReference type="ChEBI" id="CHEBI:78442"/>
        <dbReference type="ChEBI" id="CHEBI:78497"/>
        <dbReference type="ChEBI" id="CHEBI:456215"/>
        <dbReference type="EC" id="6.1.1.7"/>
    </reaction>
</comment>
<organism evidence="14 15">
    <name type="scientific">Methanosphaera stadtmanae</name>
    <dbReference type="NCBI Taxonomy" id="2317"/>
    <lineage>
        <taxon>Archaea</taxon>
        <taxon>Methanobacteriati</taxon>
        <taxon>Methanobacteriota</taxon>
        <taxon>Methanomada group</taxon>
        <taxon>Methanobacteria</taxon>
        <taxon>Methanobacteriales</taxon>
        <taxon>Methanobacteriaceae</taxon>
        <taxon>Methanosphaera</taxon>
    </lineage>
</organism>
<accession>A0A328PZJ4</accession>
<comment type="domain">
    <text evidence="12">Consists of three domains; the N-terminal catalytic domain, the editing domain and the C-terminal C-Ala domain. The editing domain removes incorrectly charged amino acids, while the C-Ala domain, along with tRNA(Ala), serves as a bridge to cooperatively bring together the editing and aminoacylation centers thus stimulating deacylation of misacylated tRNAs.</text>
</comment>
<dbReference type="PROSITE" id="PS50860">
    <property type="entry name" value="AA_TRNA_LIGASE_II_ALA"/>
    <property type="match status" value="1"/>
</dbReference>
<dbReference type="PRINTS" id="PR00980">
    <property type="entry name" value="TRNASYNTHALA"/>
</dbReference>
<dbReference type="HAMAP" id="MF_00036_A">
    <property type="entry name" value="Ala_tRNA_synth_A"/>
    <property type="match status" value="1"/>
</dbReference>
<dbReference type="EC" id="6.1.1.7" evidence="12"/>
<proteinExistence type="inferred from homology"/>
<keyword evidence="10 12" id="KW-0648">Protein biosynthesis</keyword>
<dbReference type="AlphaFoldDB" id="A0A328PZJ4"/>
<evidence type="ECO:0000256" key="1">
    <source>
        <dbReference type="ARBA" id="ARBA00008226"/>
    </source>
</evidence>
<dbReference type="Gene3D" id="3.30.54.20">
    <property type="match status" value="1"/>
</dbReference>
<feature type="binding site" evidence="12">
    <location>
        <position position="699"/>
    </location>
    <ligand>
        <name>Zn(2+)</name>
        <dbReference type="ChEBI" id="CHEBI:29105"/>
    </ligand>
</feature>
<dbReference type="Gene3D" id="3.30.980.10">
    <property type="entry name" value="Threonyl-trna Synthetase, Chain A, domain 2"/>
    <property type="match status" value="1"/>
</dbReference>
<dbReference type="InterPro" id="IPR002318">
    <property type="entry name" value="Ala-tRNA-lgiase_IIc"/>
</dbReference>
<dbReference type="OMA" id="NKKDNFW"/>
<dbReference type="PANTHER" id="PTHR11777:SF9">
    <property type="entry name" value="ALANINE--TRNA LIGASE, CYTOPLASMIC"/>
    <property type="match status" value="1"/>
</dbReference>
<feature type="binding site" evidence="12">
    <location>
        <position position="695"/>
    </location>
    <ligand>
        <name>Zn(2+)</name>
        <dbReference type="ChEBI" id="CHEBI:29105"/>
    </ligand>
</feature>
<evidence type="ECO:0000259" key="13">
    <source>
        <dbReference type="PROSITE" id="PS50860"/>
    </source>
</evidence>
<protein>
    <recommendedName>
        <fullName evidence="12">Alanine--tRNA ligase</fullName>
        <ecNumber evidence="12">6.1.1.7</ecNumber>
    </recommendedName>
    <alternativeName>
        <fullName evidence="12">Alanyl-tRNA synthetase</fullName>
        <shortName evidence="12">AlaRS</shortName>
    </alternativeName>
</protein>
<dbReference type="GO" id="GO:0000049">
    <property type="term" value="F:tRNA binding"/>
    <property type="evidence" value="ECO:0007669"/>
    <property type="project" value="UniProtKB-KW"/>
</dbReference>
<dbReference type="Pfam" id="PF07973">
    <property type="entry name" value="tRNA_SAD"/>
    <property type="match status" value="1"/>
</dbReference>
<dbReference type="SUPFAM" id="SSF55681">
    <property type="entry name" value="Class II aaRS and biotin synthetases"/>
    <property type="match status" value="1"/>
</dbReference>
<keyword evidence="2 12" id="KW-0963">Cytoplasm</keyword>
<dbReference type="GeneID" id="3855828"/>
<evidence type="ECO:0000256" key="3">
    <source>
        <dbReference type="ARBA" id="ARBA00022555"/>
    </source>
</evidence>
<evidence type="ECO:0000256" key="11">
    <source>
        <dbReference type="ARBA" id="ARBA00023146"/>
    </source>
</evidence>
<gene>
    <name evidence="12" type="primary">alaS</name>
    <name evidence="14" type="ORF">CA615_06280</name>
</gene>
<comment type="cofactor">
    <cofactor evidence="12">
        <name>Zn(2+)</name>
        <dbReference type="ChEBI" id="CHEBI:29105"/>
    </cofactor>
    <text evidence="12">Binds 1 zinc ion per subunit.</text>
</comment>
<evidence type="ECO:0000256" key="9">
    <source>
        <dbReference type="ARBA" id="ARBA00022884"/>
    </source>
</evidence>
<sequence length="903" mass="102117">MTYELEQLGYKKQVCQKCGNTFWSIRERATCGDAPCDEYEFIGNPVTDKQYDLMGIQKKFKGFFKDHGHTPINRYPVLAKRWRNDVFLVGASIYDFQPWVTSGMVRPPANPLVVAQPSIRLNDVDNVGRTGRHMTCFTMGAHHAFNTDETPIYWKNETLRYCHEFLVSIGINPEEITYIESWWKGGGNEGPSFEICAHGVELATLVFIQYATTKDGLKEIPLKIVDTGYGLERIAWVSQGTPTAYDATFGSVIDKLTDISGVELNTEILSENARIAGMMDIEDISDLKLLRKKVADKLSLDPDMLKKTTAPMEAIYIVADHTRCLSFMLADGIIPSNVKEGYLARLVLRRTVKYMNELGLNESLSDIMKMQVDYLSKTYPEIKDNKDHIINITDLEEERYHTTLTKGKNLVKRSIKTLKKQNKKSFPTDMLINFYDSHGIPPETVEAISKENAFDANIPDNFYTQIAAAHEEEEEEEIEEMELNFPKTKLSFYDDLKQRTFTAKVLGVVDSNKIILNQTIYYPEGGGQPSDIGTITRVNGEVLNITYAQKVDGIVLHHVAKEDESKLDNIVGEEITGEIDSKRRDLLTRNHTATHLVIASAREVLGKHIWQAGAQKGLDKTRIDLSHYKRISHEEVQEIERLANKRVQENHPVNIQWYDRTDAEVKYGFKLYQGGIVPGKNIRVVEIPGIDVQACAGTHCEKTGDIGVIKLLRTERVQDGVERLEYAVSDSGIKKIQDDDDIIRNSSDVFGVDAEQLPRTCKRFFNEWKEQQKRIKSLEKQLAQVKIFSLENEIANINGYNVITEVLDVDNNQLREIAINLVEKEEVADIAILINNNGNIVASSNNKILEKGMKMGDVVNDIGKFLGGRGGGKPTLAQGAKMTDLSRKDEAFESVKEQIRSWN</sequence>
<dbReference type="Pfam" id="PF01411">
    <property type="entry name" value="tRNA-synt_2c"/>
    <property type="match status" value="1"/>
</dbReference>
<dbReference type="InterPro" id="IPR012947">
    <property type="entry name" value="tRNA_SAD"/>
</dbReference>
<dbReference type="InterPro" id="IPR003156">
    <property type="entry name" value="DHHA1_dom"/>
</dbReference>
<dbReference type="InterPro" id="IPR050058">
    <property type="entry name" value="Ala-tRNA_ligase"/>
</dbReference>
<evidence type="ECO:0000256" key="4">
    <source>
        <dbReference type="ARBA" id="ARBA00022598"/>
    </source>
</evidence>
<dbReference type="SMART" id="SM00863">
    <property type="entry name" value="tRNA_SAD"/>
    <property type="match status" value="1"/>
</dbReference>
<reference evidence="14 15" key="1">
    <citation type="submission" date="2017-05" db="EMBL/GenBank/DDBJ databases">
        <title>Host range expansion of the Methanosphaera genus to humans and monogastric animals involves recent and extensive reduction in genome content.</title>
        <authorList>
            <person name="Hoedt E.C."/>
            <person name="Volmer J.G."/>
            <person name="Parks D.H."/>
            <person name="Rosewarne C.P."/>
            <person name="Denman S.E."/>
            <person name="Mcsweeney C.S."/>
            <person name="O Cuiv P."/>
            <person name="Hugenholtz P."/>
            <person name="Tyson G.W."/>
            <person name="Morrison M."/>
        </authorList>
    </citation>
    <scope>NUCLEOTIDE SEQUENCE [LARGE SCALE GENOMIC DNA]</scope>
    <source>
        <strain evidence="14 15">PA5</strain>
    </source>
</reference>
<feature type="domain" description="Alanyl-transfer RNA synthetases family profile" evidence="13">
    <location>
        <begin position="51"/>
        <end position="738"/>
    </location>
</feature>
<keyword evidence="4 12" id="KW-0436">Ligase</keyword>
<dbReference type="PANTHER" id="PTHR11777">
    <property type="entry name" value="ALANYL-TRNA SYNTHETASE"/>
    <property type="match status" value="1"/>
</dbReference>
<dbReference type="RefSeq" id="WP_011406838.1">
    <property type="nucleotide sequence ID" value="NZ_CATZNA010000024.1"/>
</dbReference>
<dbReference type="InterPro" id="IPR018163">
    <property type="entry name" value="Thr/Ala-tRNA-synth_IIc_edit"/>
</dbReference>
<keyword evidence="9 12" id="KW-0694">RNA-binding</keyword>
<evidence type="ECO:0000256" key="10">
    <source>
        <dbReference type="ARBA" id="ARBA00022917"/>
    </source>
</evidence>
<dbReference type="InterPro" id="IPR018164">
    <property type="entry name" value="Ala-tRNA-synth_IIc_N"/>
</dbReference>
<comment type="function">
    <text evidence="12">Catalyzes the attachment of alanine to tRNA(Ala) in a two-step reaction: alanine is first activated by ATP to form Ala-AMP and then transferred to the acceptor end of tRNA(Ala). Also edits incorrectly charged Ser-tRNA(Ala) and Gly-tRNA(Ala) via its editing domain.</text>
</comment>
<dbReference type="SUPFAM" id="SSF50447">
    <property type="entry name" value="Translation proteins"/>
    <property type="match status" value="1"/>
</dbReference>
<comment type="subcellular location">
    <subcellularLocation>
        <location evidence="12">Cytoplasm</location>
    </subcellularLocation>
</comment>
<dbReference type="NCBIfam" id="TIGR03683">
    <property type="entry name" value="A-tRNA_syn_arch"/>
    <property type="match status" value="1"/>
</dbReference>
<dbReference type="InterPro" id="IPR018162">
    <property type="entry name" value="Ala-tRNA-ligase_IIc_anticod-bd"/>
</dbReference>
<comment type="caution">
    <text evidence="14">The sequence shown here is derived from an EMBL/GenBank/DDBJ whole genome shotgun (WGS) entry which is preliminary data.</text>
</comment>